<dbReference type="STRING" id="1111454.HMPREF1250_1024"/>
<evidence type="ECO:0000256" key="1">
    <source>
        <dbReference type="SAM" id="SignalP"/>
    </source>
</evidence>
<feature type="chain" id="PRO_5004689352" evidence="1">
    <location>
        <begin position="24"/>
        <end position="168"/>
    </location>
</feature>
<proteinExistence type="predicted"/>
<keyword evidence="1" id="KW-0732">Signal</keyword>
<dbReference type="PATRIC" id="fig|1111454.3.peg.1007"/>
<dbReference type="RefSeq" id="WP_023053477.1">
    <property type="nucleotide sequence ID" value="NZ_AWXA01000025.1"/>
</dbReference>
<evidence type="ECO:0000313" key="3">
    <source>
        <dbReference type="Proteomes" id="UP000017090"/>
    </source>
</evidence>
<feature type="signal peptide" evidence="1">
    <location>
        <begin position="1"/>
        <end position="23"/>
    </location>
</feature>
<protein>
    <submittedName>
        <fullName evidence="2">Uncharacterized protein</fullName>
    </submittedName>
</protein>
<gene>
    <name evidence="2" type="ORF">HMPREF1250_1024</name>
</gene>
<sequence length="168" mass="19202">MRKSIQALMLACTFVSVVGTAAAMDSRTLYTDTDKYQIVFADRHKVVFVDSKDLTGGQTRDFPSSHEWFNVKLYVETFKSRHDMDEMSWTTNDTTKRIDEYSGLLSYERGNKISLQNLSLLNAYKPTGEKIALTACDKPVKLDATAIYINLKNQLFNRNNQETDSLHK</sequence>
<name>U7UP62_9FIRM</name>
<organism evidence="2 3">
    <name type="scientific">Megasphaera vaginalis</name>
    <name type="common">ex Srinivasan et al. 2021</name>
    <dbReference type="NCBI Taxonomy" id="1111454"/>
    <lineage>
        <taxon>Bacteria</taxon>
        <taxon>Bacillati</taxon>
        <taxon>Bacillota</taxon>
        <taxon>Negativicutes</taxon>
        <taxon>Veillonellales</taxon>
        <taxon>Veillonellaceae</taxon>
        <taxon>Megasphaera</taxon>
    </lineage>
</organism>
<reference evidence="2 3" key="1">
    <citation type="submission" date="2013-09" db="EMBL/GenBank/DDBJ databases">
        <authorList>
            <person name="Durkin A.S."/>
            <person name="Haft D.R."/>
            <person name="McCorrison J."/>
            <person name="Torralba M."/>
            <person name="Gillis M."/>
            <person name="Haft D.H."/>
            <person name="Methe B."/>
            <person name="Sutton G."/>
            <person name="Nelson K.E."/>
        </authorList>
    </citation>
    <scope>NUCLEOTIDE SEQUENCE [LARGE SCALE GENOMIC DNA]</scope>
    <source>
        <strain evidence="2 3">BV3C16-1</strain>
    </source>
</reference>
<evidence type="ECO:0000313" key="2">
    <source>
        <dbReference type="EMBL" id="ERT60263.1"/>
    </source>
</evidence>
<dbReference type="Proteomes" id="UP000017090">
    <property type="component" value="Unassembled WGS sequence"/>
</dbReference>
<accession>U7UP62</accession>
<keyword evidence="3" id="KW-1185">Reference proteome</keyword>
<dbReference type="AlphaFoldDB" id="U7UP62"/>
<comment type="caution">
    <text evidence="2">The sequence shown here is derived from an EMBL/GenBank/DDBJ whole genome shotgun (WGS) entry which is preliminary data.</text>
</comment>
<dbReference type="EMBL" id="AWXA01000025">
    <property type="protein sequence ID" value="ERT60263.1"/>
    <property type="molecule type" value="Genomic_DNA"/>
</dbReference>